<proteinExistence type="predicted"/>
<evidence type="ECO:0000313" key="4">
    <source>
        <dbReference type="Proteomes" id="UP000266677"/>
    </source>
</evidence>
<name>A0A3A4KBY7_9NOCA</name>
<sequence>MRSSRRRWRRYECSQPRTVVRQYHPPVHRGTDPHVHRSDAAGSRKNARMTGVEVTALEPGSSRWSRKITASKIPGIFNASKFSSPTKEFHLLRGEIAPDGPSEATERGQDFEEIILRRFFRRHPELRQRGTRTFSRPGLEEWAAANPDDIAVNEHTGETFGVEAKTDGRGDYQWGPPGSTEIPLGYFLQVQWQMHMSGLRKTYVVCLGPFYDESEYIITYDPELAAAIEAHCAEFYRKAMDPTGEPPDVDGHGETYNAIRRTHRDIERDWDWEVSIETAREFEAAVLGVDAADEALNLARSKLLRAMGNARRAVVGHGKNAQTVATRQPTKNGVALYKFRKPIDWHAATLPPHPKGTN</sequence>
<evidence type="ECO:0000256" key="1">
    <source>
        <dbReference type="SAM" id="MobiDB-lite"/>
    </source>
</evidence>
<accession>A0A3A4KBY7</accession>
<organism evidence="3 4">
    <name type="scientific">Nocardia panacis</name>
    <dbReference type="NCBI Taxonomy" id="2340916"/>
    <lineage>
        <taxon>Bacteria</taxon>
        <taxon>Bacillati</taxon>
        <taxon>Actinomycetota</taxon>
        <taxon>Actinomycetes</taxon>
        <taxon>Mycobacteriales</taxon>
        <taxon>Nocardiaceae</taxon>
        <taxon>Nocardia</taxon>
    </lineage>
</organism>
<protein>
    <recommendedName>
        <fullName evidence="2">YqaJ viral recombinase domain-containing protein</fullName>
    </recommendedName>
</protein>
<dbReference type="InterPro" id="IPR011335">
    <property type="entry name" value="Restrct_endonuc-II-like"/>
</dbReference>
<dbReference type="Pfam" id="PF09588">
    <property type="entry name" value="YqaJ"/>
    <property type="match status" value="1"/>
</dbReference>
<dbReference type="InterPro" id="IPR019080">
    <property type="entry name" value="YqaJ_viral_recombinase"/>
</dbReference>
<keyword evidence="4" id="KW-1185">Reference proteome</keyword>
<dbReference type="InterPro" id="IPR011604">
    <property type="entry name" value="PDDEXK-like_dom_sf"/>
</dbReference>
<feature type="region of interest" description="Disordered" evidence="1">
    <location>
        <begin position="24"/>
        <end position="48"/>
    </location>
</feature>
<comment type="caution">
    <text evidence="3">The sequence shown here is derived from an EMBL/GenBank/DDBJ whole genome shotgun (WGS) entry which is preliminary data.</text>
</comment>
<gene>
    <name evidence="3" type="ORF">D5S18_28340</name>
</gene>
<reference evidence="3 4" key="1">
    <citation type="submission" date="2018-09" db="EMBL/GenBank/DDBJ databases">
        <title>YIM PH21274 draft genome.</title>
        <authorList>
            <person name="Miao C."/>
        </authorList>
    </citation>
    <scope>NUCLEOTIDE SEQUENCE [LARGE SCALE GENOMIC DNA]</scope>
    <source>
        <strain evidence="3 4">YIM PH 21724</strain>
    </source>
</reference>
<dbReference type="Proteomes" id="UP000266677">
    <property type="component" value="Unassembled WGS sequence"/>
</dbReference>
<feature type="compositionally biased region" description="Basic and acidic residues" evidence="1">
    <location>
        <begin position="29"/>
        <end position="39"/>
    </location>
</feature>
<evidence type="ECO:0000259" key="2">
    <source>
        <dbReference type="Pfam" id="PF09588"/>
    </source>
</evidence>
<evidence type="ECO:0000313" key="3">
    <source>
        <dbReference type="EMBL" id="RJO69812.1"/>
    </source>
</evidence>
<dbReference type="EMBL" id="QZFU01000041">
    <property type="protein sequence ID" value="RJO69812.1"/>
    <property type="molecule type" value="Genomic_DNA"/>
</dbReference>
<feature type="domain" description="YqaJ viral recombinase" evidence="2">
    <location>
        <begin position="67"/>
        <end position="199"/>
    </location>
</feature>
<dbReference type="Gene3D" id="3.90.320.10">
    <property type="match status" value="1"/>
</dbReference>
<dbReference type="SUPFAM" id="SSF52980">
    <property type="entry name" value="Restriction endonuclease-like"/>
    <property type="match status" value="1"/>
</dbReference>
<dbReference type="AlphaFoldDB" id="A0A3A4KBY7"/>